<dbReference type="Proteomes" id="UP000192095">
    <property type="component" value="Chromosome"/>
</dbReference>
<evidence type="ECO:0000313" key="1">
    <source>
        <dbReference type="EMBL" id="ARD98356.1"/>
    </source>
</evidence>
<dbReference type="EMBL" id="CP015902">
    <property type="protein sequence ID" value="ARE20299.1"/>
    <property type="molecule type" value="Genomic_DNA"/>
</dbReference>
<dbReference type="Proteomes" id="UP000053058">
    <property type="component" value="Unassembled WGS sequence"/>
</dbReference>
<reference evidence="8 9" key="1">
    <citation type="submission" date="2015-10" db="EMBL/GenBank/DDBJ databases">
        <title>Draft Genome Sequences of 11 Lactococcus lactis subspecies cremoris strains.</title>
        <authorList>
            <person name="Wels M."/>
            <person name="Backus L."/>
            <person name="Boekhorst J."/>
            <person name="Dijkstra A."/>
            <person name="Beerthuizen M."/>
            <person name="Kelly W."/>
            <person name="Siezen R."/>
            <person name="Bachmann H."/>
            <person name="Van Hijum S."/>
        </authorList>
    </citation>
    <scope>NUCLEOTIDE SEQUENCE [LARGE SCALE GENOMIC DNA]</scope>
    <source>
        <strain evidence="9">KF282</strain>
        <strain evidence="12">LMG8520</strain>
        <strain evidence="10">LMG9449</strain>
        <strain evidence="11">M20</strain>
        <strain evidence="8">N42</strain>
    </source>
</reference>
<evidence type="ECO:0000313" key="7">
    <source>
        <dbReference type="EMBL" id="KSU25856.1"/>
    </source>
</evidence>
<dbReference type="Proteomes" id="UP000054230">
    <property type="component" value="Unassembled WGS sequence"/>
</dbReference>
<gene>
    <name evidence="3" type="ORF">KF282_1535</name>
    <name evidence="1" type="ORF">LL275_0722</name>
    <name evidence="2" type="ORF">LLUC06_0752</name>
    <name evidence="4" type="ORF">LMG8520_1566</name>
    <name evidence="6" type="ORF">LMG9449_0285</name>
    <name evidence="5" type="ORF">M20_0663</name>
    <name evidence="7" type="ORF">N42_1898</name>
</gene>
<accession>A0A0H1RM57</accession>
<proteinExistence type="predicted"/>
<evidence type="ECO:0000313" key="9">
    <source>
        <dbReference type="Proteomes" id="UP000053058"/>
    </source>
</evidence>
<dbReference type="Proteomes" id="UP000192085">
    <property type="component" value="Chromosome"/>
</dbReference>
<evidence type="ECO:0000313" key="14">
    <source>
        <dbReference type="Proteomes" id="UP000192095"/>
    </source>
</evidence>
<dbReference type="EMBL" id="LKLP01000081">
    <property type="protein sequence ID" value="KSU09118.1"/>
    <property type="molecule type" value="Genomic_DNA"/>
</dbReference>
<evidence type="ECO:0000313" key="8">
    <source>
        <dbReference type="Proteomes" id="UP000052991"/>
    </source>
</evidence>
<dbReference type="EMBL" id="LKLS01000010">
    <property type="protein sequence ID" value="KSU22450.1"/>
    <property type="molecule type" value="Genomic_DNA"/>
</dbReference>
<reference evidence="13 14" key="2">
    <citation type="journal article" date="2017" name="BMC Genomics">
        <title>Comparative and functional genomics of the Lactococcus lactis taxon; insights into evolution and niche adaptation.</title>
        <authorList>
            <person name="Kelleher P."/>
            <person name="Bottacini F."/>
            <person name="Mahony J."/>
            <person name="Kilcawley K.N."/>
            <person name="van Sinderen D."/>
        </authorList>
    </citation>
    <scope>NUCLEOTIDE SEQUENCE [LARGE SCALE GENOMIC DNA]</scope>
    <source>
        <strain evidence="1 13">275</strain>
        <strain evidence="2 14">UC06</strain>
    </source>
</reference>
<evidence type="ECO:0000313" key="12">
    <source>
        <dbReference type="Proteomes" id="UP000054230"/>
    </source>
</evidence>
<dbReference type="AlphaFoldDB" id="A0A0H1RM57"/>
<sequence length="37" mass="4577">MIKMIKIIIQKLNWFIRLIEGPDERLIYAFDDELQRI</sequence>
<dbReference type="PATRIC" id="fig|1360.100.peg.1574"/>
<evidence type="ECO:0000313" key="4">
    <source>
        <dbReference type="EMBL" id="KSU09118.1"/>
    </source>
</evidence>
<dbReference type="EMBL" id="LKLW01000113">
    <property type="protein sequence ID" value="KSU25856.1"/>
    <property type="molecule type" value="Genomic_DNA"/>
</dbReference>
<evidence type="ECO:0000313" key="5">
    <source>
        <dbReference type="EMBL" id="KSU22092.1"/>
    </source>
</evidence>
<evidence type="ECO:0000313" key="3">
    <source>
        <dbReference type="EMBL" id="KSU04123.1"/>
    </source>
</evidence>
<reference evidence="4" key="3">
    <citation type="journal article" date="2017" name="Genome Announc.">
        <title>Draft Genome Sequences of 24 Lactococcus lactis Strains.</title>
        <authorList>
            <person name="Backus L."/>
            <person name="Wels M."/>
            <person name="Boekhorst J."/>
            <person name="Dijkstra A.R."/>
            <person name="Beerthuyzen M."/>
            <person name="Kelly W.J."/>
            <person name="Siezen R.J."/>
            <person name="van Hijum S.A."/>
            <person name="Bachmann H."/>
        </authorList>
    </citation>
    <scope>NUCLEOTIDE SEQUENCE</scope>
    <source>
        <strain evidence="3">KF282</strain>
        <strain evidence="4">LMG8520</strain>
        <strain evidence="6">LMG9447</strain>
        <strain evidence="5">M20</strain>
        <strain evidence="7">N42</strain>
    </source>
</reference>
<protein>
    <submittedName>
        <fullName evidence="4">Uncharacterized protein</fullName>
    </submittedName>
</protein>
<evidence type="ECO:0000313" key="2">
    <source>
        <dbReference type="EMBL" id="ARE20299.1"/>
    </source>
</evidence>
<evidence type="ECO:0000313" key="10">
    <source>
        <dbReference type="Proteomes" id="UP000053612"/>
    </source>
</evidence>
<evidence type="ECO:0000313" key="11">
    <source>
        <dbReference type="Proteomes" id="UP000053719"/>
    </source>
</evidence>
<name>A0A0H1RM57_LACLL</name>
<evidence type="ECO:0000313" key="13">
    <source>
        <dbReference type="Proteomes" id="UP000192085"/>
    </source>
</evidence>
<dbReference type="EMBL" id="LKLN01000066">
    <property type="protein sequence ID" value="KSU04123.1"/>
    <property type="molecule type" value="Genomic_DNA"/>
</dbReference>
<dbReference type="Proteomes" id="UP000052991">
    <property type="component" value="Unassembled WGS sequence"/>
</dbReference>
<dbReference type="Proteomes" id="UP000053612">
    <property type="component" value="Unassembled WGS sequence"/>
</dbReference>
<evidence type="ECO:0000313" key="6">
    <source>
        <dbReference type="EMBL" id="KSU22450.1"/>
    </source>
</evidence>
<organism evidence="4 12">
    <name type="scientific">Lactococcus lactis subsp. lactis</name>
    <name type="common">Streptococcus lactis</name>
    <dbReference type="NCBI Taxonomy" id="1360"/>
    <lineage>
        <taxon>Bacteria</taxon>
        <taxon>Bacillati</taxon>
        <taxon>Bacillota</taxon>
        <taxon>Bacilli</taxon>
        <taxon>Lactobacillales</taxon>
        <taxon>Streptococcaceae</taxon>
        <taxon>Lactococcus</taxon>
    </lineage>
</organism>
<dbReference type="EMBL" id="LKLU01000039">
    <property type="protein sequence ID" value="KSU22092.1"/>
    <property type="molecule type" value="Genomic_DNA"/>
</dbReference>
<dbReference type="EMBL" id="CP015897">
    <property type="protein sequence ID" value="ARD98356.1"/>
    <property type="molecule type" value="Genomic_DNA"/>
</dbReference>
<dbReference type="Proteomes" id="UP000053719">
    <property type="component" value="Unassembled WGS sequence"/>
</dbReference>